<dbReference type="GeneID" id="18909407"/>
<accession>K5WM57</accession>
<dbReference type="EMBL" id="JH930468">
    <property type="protein sequence ID" value="EKM60520.1"/>
    <property type="molecule type" value="Genomic_DNA"/>
</dbReference>
<dbReference type="Proteomes" id="UP000008370">
    <property type="component" value="Unassembled WGS sequence"/>
</dbReference>
<keyword evidence="2" id="KW-1185">Reference proteome</keyword>
<evidence type="ECO:0000313" key="2">
    <source>
        <dbReference type="Proteomes" id="UP000008370"/>
    </source>
</evidence>
<evidence type="ECO:0008006" key="3">
    <source>
        <dbReference type="Google" id="ProtNLM"/>
    </source>
</evidence>
<dbReference type="Gene3D" id="3.40.50.300">
    <property type="entry name" value="P-loop containing nucleotide triphosphate hydrolases"/>
    <property type="match status" value="1"/>
</dbReference>
<dbReference type="AlphaFoldDB" id="K5WM57"/>
<evidence type="ECO:0000313" key="1">
    <source>
        <dbReference type="EMBL" id="EKM60520.1"/>
    </source>
</evidence>
<protein>
    <recommendedName>
        <fullName evidence="3">DNA mismatch repair proteins mutS family domain-containing protein</fullName>
    </recommendedName>
</protein>
<dbReference type="RefSeq" id="XP_007389975.1">
    <property type="nucleotide sequence ID" value="XM_007389913.1"/>
</dbReference>
<sequence length="79" mass="8924">MPSGKSTYLHQICRLTIMAMSGRFVHAEYFSNDDELEKILSTFALCKTSYNDFHSTDGRARARNVARRGTGICMPSRCT</sequence>
<dbReference type="InterPro" id="IPR027417">
    <property type="entry name" value="P-loop_NTPase"/>
</dbReference>
<name>K5WM57_PHACS</name>
<reference evidence="1 2" key="1">
    <citation type="journal article" date="2012" name="BMC Genomics">
        <title>Comparative genomics of the white-rot fungi, Phanerochaete carnosa and P. chrysosporium, to elucidate the genetic basis of the distinct wood types they colonize.</title>
        <authorList>
            <person name="Suzuki H."/>
            <person name="MacDonald J."/>
            <person name="Syed K."/>
            <person name="Salamov A."/>
            <person name="Hori C."/>
            <person name="Aerts A."/>
            <person name="Henrissat B."/>
            <person name="Wiebenga A."/>
            <person name="vanKuyk P.A."/>
            <person name="Barry K."/>
            <person name="Lindquist E."/>
            <person name="LaButti K."/>
            <person name="Lapidus A."/>
            <person name="Lucas S."/>
            <person name="Coutinho P."/>
            <person name="Gong Y."/>
            <person name="Samejima M."/>
            <person name="Mahadevan R."/>
            <person name="Abou-Zaid M."/>
            <person name="de Vries R.P."/>
            <person name="Igarashi K."/>
            <person name="Yadav J.S."/>
            <person name="Grigoriev I.V."/>
            <person name="Master E.R."/>
        </authorList>
    </citation>
    <scope>NUCLEOTIDE SEQUENCE [LARGE SCALE GENOMIC DNA]</scope>
    <source>
        <strain evidence="1 2">HHB-10118-sp</strain>
    </source>
</reference>
<dbReference type="OrthoDB" id="3053637at2759"/>
<dbReference type="InParanoid" id="K5WM57"/>
<dbReference type="HOGENOM" id="CLU_2606782_0_0_1"/>
<gene>
    <name evidence="1" type="ORF">PHACADRAFT_167863</name>
</gene>
<dbReference type="KEGG" id="pco:PHACADRAFT_167863"/>
<organism evidence="1 2">
    <name type="scientific">Phanerochaete carnosa (strain HHB-10118-sp)</name>
    <name type="common">White-rot fungus</name>
    <name type="synonym">Peniophora carnosa</name>
    <dbReference type="NCBI Taxonomy" id="650164"/>
    <lineage>
        <taxon>Eukaryota</taxon>
        <taxon>Fungi</taxon>
        <taxon>Dikarya</taxon>
        <taxon>Basidiomycota</taxon>
        <taxon>Agaricomycotina</taxon>
        <taxon>Agaricomycetes</taxon>
        <taxon>Polyporales</taxon>
        <taxon>Phanerochaetaceae</taxon>
        <taxon>Phanerochaete</taxon>
    </lineage>
</organism>
<proteinExistence type="predicted"/>